<dbReference type="HOGENOM" id="CLU_1277641_0_0_1"/>
<dbReference type="AlphaFoldDB" id="S8DS54"/>
<evidence type="ECO:0000313" key="2">
    <source>
        <dbReference type="Proteomes" id="UP000015241"/>
    </source>
</evidence>
<dbReference type="EMBL" id="KE504247">
    <property type="protein sequence ID" value="EPS94028.1"/>
    <property type="molecule type" value="Genomic_DNA"/>
</dbReference>
<organism evidence="1 2">
    <name type="scientific">Fomitopsis schrenkii</name>
    <name type="common">Brown rot fungus</name>
    <dbReference type="NCBI Taxonomy" id="2126942"/>
    <lineage>
        <taxon>Eukaryota</taxon>
        <taxon>Fungi</taxon>
        <taxon>Dikarya</taxon>
        <taxon>Basidiomycota</taxon>
        <taxon>Agaricomycotina</taxon>
        <taxon>Agaricomycetes</taxon>
        <taxon>Polyporales</taxon>
        <taxon>Fomitopsis</taxon>
    </lineage>
</organism>
<sequence length="216" mass="24798">MATNWWRVVTNPSYLTDDKLHAIKEAHRLIVSLTPSNIEAIPTAVTFCQVIGVMYRAWRPLPVRYSYRIRWVNLVDAGSDAIDWSAFGRDHPRNLATLKRATAIARPRPLFESSEGVGGKCVDGQLSEGLRDHLQREANLFLQTHRYFFHHSETDIYLVQVYEKRAWGIRFFVRGWINGVKRTLISVPALAHLSLDLSTIVPSIKRAHSMLEVDEY</sequence>
<reference evidence="1 2" key="1">
    <citation type="journal article" date="2012" name="Science">
        <title>The Paleozoic origin of enzymatic lignin decomposition reconstructed from 31 fungal genomes.</title>
        <authorList>
            <person name="Floudas D."/>
            <person name="Binder M."/>
            <person name="Riley R."/>
            <person name="Barry K."/>
            <person name="Blanchette R.A."/>
            <person name="Henrissat B."/>
            <person name="Martinez A.T."/>
            <person name="Otillar R."/>
            <person name="Spatafora J.W."/>
            <person name="Yadav J.S."/>
            <person name="Aerts A."/>
            <person name="Benoit I."/>
            <person name="Boyd A."/>
            <person name="Carlson A."/>
            <person name="Copeland A."/>
            <person name="Coutinho P.M."/>
            <person name="de Vries R.P."/>
            <person name="Ferreira P."/>
            <person name="Findley K."/>
            <person name="Foster B."/>
            <person name="Gaskell J."/>
            <person name="Glotzer D."/>
            <person name="Gorecki P."/>
            <person name="Heitman J."/>
            <person name="Hesse C."/>
            <person name="Hori C."/>
            <person name="Igarashi K."/>
            <person name="Jurgens J.A."/>
            <person name="Kallen N."/>
            <person name="Kersten P."/>
            <person name="Kohler A."/>
            <person name="Kuees U."/>
            <person name="Kumar T.K.A."/>
            <person name="Kuo A."/>
            <person name="LaButti K."/>
            <person name="Larrondo L.F."/>
            <person name="Lindquist E."/>
            <person name="Ling A."/>
            <person name="Lombard V."/>
            <person name="Lucas S."/>
            <person name="Lundell T."/>
            <person name="Martin R."/>
            <person name="McLaughlin D.J."/>
            <person name="Morgenstern I."/>
            <person name="Morin E."/>
            <person name="Murat C."/>
            <person name="Nagy L.G."/>
            <person name="Nolan M."/>
            <person name="Ohm R.A."/>
            <person name="Patyshakuliyeva A."/>
            <person name="Rokas A."/>
            <person name="Ruiz-Duenas F.J."/>
            <person name="Sabat G."/>
            <person name="Salamov A."/>
            <person name="Samejima M."/>
            <person name="Schmutz J."/>
            <person name="Slot J.C."/>
            <person name="St John F."/>
            <person name="Stenlid J."/>
            <person name="Sun H."/>
            <person name="Sun S."/>
            <person name="Syed K."/>
            <person name="Tsang A."/>
            <person name="Wiebenga A."/>
            <person name="Young D."/>
            <person name="Pisabarro A."/>
            <person name="Eastwood D.C."/>
            <person name="Martin F."/>
            <person name="Cullen D."/>
            <person name="Grigoriev I.V."/>
            <person name="Hibbett D.S."/>
        </authorList>
    </citation>
    <scope>NUCLEOTIDE SEQUENCE</scope>
    <source>
        <strain evidence="2">FP-58527</strain>
    </source>
</reference>
<accession>S8DS54</accession>
<dbReference type="InParanoid" id="S8DS54"/>
<dbReference type="Proteomes" id="UP000015241">
    <property type="component" value="Unassembled WGS sequence"/>
</dbReference>
<protein>
    <submittedName>
        <fullName evidence="1">Uncharacterized protein</fullName>
    </submittedName>
</protein>
<dbReference type="OrthoDB" id="10470076at2759"/>
<name>S8DS54_FOMSC</name>
<keyword evidence="2" id="KW-1185">Reference proteome</keyword>
<gene>
    <name evidence="1" type="ORF">FOMPIDRAFT_1055456</name>
</gene>
<proteinExistence type="predicted"/>
<evidence type="ECO:0000313" key="1">
    <source>
        <dbReference type="EMBL" id="EPS94028.1"/>
    </source>
</evidence>